<dbReference type="PANTHER" id="PTHR44019:SF8">
    <property type="entry name" value="POC1 CENTRIOLAR PROTEIN HOMOLOG"/>
    <property type="match status" value="1"/>
</dbReference>
<protein>
    <recommendedName>
        <fullName evidence="5">Novel STAND NTPase 1 domain-containing protein</fullName>
    </recommendedName>
</protein>
<dbReference type="Pfam" id="PF00400">
    <property type="entry name" value="WD40"/>
    <property type="match status" value="5"/>
</dbReference>
<proteinExistence type="predicted"/>
<feature type="repeat" description="WD" evidence="3">
    <location>
        <begin position="750"/>
        <end position="791"/>
    </location>
</feature>
<dbReference type="Proteomes" id="UP001149140">
    <property type="component" value="Unassembled WGS sequence"/>
</dbReference>
<keyword evidence="2" id="KW-0677">Repeat</keyword>
<dbReference type="InterPro" id="IPR015943">
    <property type="entry name" value="WD40/YVTN_repeat-like_dom_sf"/>
</dbReference>
<dbReference type="PANTHER" id="PTHR44019">
    <property type="entry name" value="WD REPEAT-CONTAINING PROTEIN 55"/>
    <property type="match status" value="1"/>
</dbReference>
<dbReference type="InterPro" id="IPR049052">
    <property type="entry name" value="nSTAND1"/>
</dbReference>
<evidence type="ECO:0000259" key="5">
    <source>
        <dbReference type="Pfam" id="PF20703"/>
    </source>
</evidence>
<dbReference type="RefSeq" id="WP_270042107.1">
    <property type="nucleotide sequence ID" value="NZ_JAPDOD010000021.1"/>
</dbReference>
<keyword evidence="4" id="KW-0812">Transmembrane</keyword>
<feature type="repeat" description="WD" evidence="3">
    <location>
        <begin position="830"/>
        <end position="871"/>
    </location>
</feature>
<keyword evidence="7" id="KW-1185">Reference proteome</keyword>
<feature type="domain" description="Novel STAND NTPase 1" evidence="5">
    <location>
        <begin position="6"/>
        <end position="390"/>
    </location>
</feature>
<dbReference type="InterPro" id="IPR001680">
    <property type="entry name" value="WD40_rpt"/>
</dbReference>
<dbReference type="InterPro" id="IPR027417">
    <property type="entry name" value="P-loop_NTPase"/>
</dbReference>
<dbReference type="InterPro" id="IPR036322">
    <property type="entry name" value="WD40_repeat_dom_sf"/>
</dbReference>
<dbReference type="SMART" id="SM00320">
    <property type="entry name" value="WD40"/>
    <property type="match status" value="11"/>
</dbReference>
<dbReference type="SUPFAM" id="SSF52540">
    <property type="entry name" value="P-loop containing nucleoside triphosphate hydrolases"/>
    <property type="match status" value="1"/>
</dbReference>
<name>A0A9X3MUZ6_9ACTN</name>
<feature type="transmembrane region" description="Helical" evidence="4">
    <location>
        <begin position="426"/>
        <end position="446"/>
    </location>
</feature>
<evidence type="ECO:0000313" key="6">
    <source>
        <dbReference type="EMBL" id="MDA0162867.1"/>
    </source>
</evidence>
<dbReference type="InterPro" id="IPR050505">
    <property type="entry name" value="WDR55/POC1"/>
</dbReference>
<dbReference type="SUPFAM" id="SSF69322">
    <property type="entry name" value="Tricorn protease domain 2"/>
    <property type="match status" value="1"/>
</dbReference>
<evidence type="ECO:0000313" key="7">
    <source>
        <dbReference type="Proteomes" id="UP001149140"/>
    </source>
</evidence>
<dbReference type="PROSITE" id="PS50294">
    <property type="entry name" value="WD_REPEATS_REGION"/>
    <property type="match status" value="5"/>
</dbReference>
<organism evidence="6 7">
    <name type="scientific">Solirubrobacter ginsenosidimutans</name>
    <dbReference type="NCBI Taxonomy" id="490573"/>
    <lineage>
        <taxon>Bacteria</taxon>
        <taxon>Bacillati</taxon>
        <taxon>Actinomycetota</taxon>
        <taxon>Thermoleophilia</taxon>
        <taxon>Solirubrobacterales</taxon>
        <taxon>Solirubrobacteraceae</taxon>
        <taxon>Solirubrobacter</taxon>
    </lineage>
</organism>
<dbReference type="SUPFAM" id="SSF50969">
    <property type="entry name" value="YVTN repeat-like/Quinoprotein amine dehydrogenase"/>
    <property type="match status" value="1"/>
</dbReference>
<dbReference type="Gene3D" id="3.40.50.300">
    <property type="entry name" value="P-loop containing nucleotide triphosphate hydrolases"/>
    <property type="match status" value="1"/>
</dbReference>
<evidence type="ECO:0000256" key="1">
    <source>
        <dbReference type="ARBA" id="ARBA00022574"/>
    </source>
</evidence>
<dbReference type="Pfam" id="PF20703">
    <property type="entry name" value="nSTAND1"/>
    <property type="match status" value="1"/>
</dbReference>
<evidence type="ECO:0000256" key="4">
    <source>
        <dbReference type="SAM" id="Phobius"/>
    </source>
</evidence>
<gene>
    <name evidence="6" type="ORF">OM076_21515</name>
</gene>
<dbReference type="SUPFAM" id="SSF50978">
    <property type="entry name" value="WD40 repeat-like"/>
    <property type="match status" value="1"/>
</dbReference>
<keyword evidence="1 3" id="KW-0853">WD repeat</keyword>
<dbReference type="PROSITE" id="PS50082">
    <property type="entry name" value="WD_REPEATS_2"/>
    <property type="match status" value="5"/>
</dbReference>
<evidence type="ECO:0000256" key="3">
    <source>
        <dbReference type="PROSITE-ProRule" id="PRU00221"/>
    </source>
</evidence>
<feature type="repeat" description="WD" evidence="3">
    <location>
        <begin position="1087"/>
        <end position="1118"/>
    </location>
</feature>
<feature type="repeat" description="WD" evidence="3">
    <location>
        <begin position="792"/>
        <end position="833"/>
    </location>
</feature>
<dbReference type="InterPro" id="IPR019775">
    <property type="entry name" value="WD40_repeat_CS"/>
</dbReference>
<accession>A0A9X3MUZ6</accession>
<feature type="repeat" description="WD" evidence="3">
    <location>
        <begin position="1045"/>
        <end position="1086"/>
    </location>
</feature>
<dbReference type="AlphaFoldDB" id="A0A9X3MUZ6"/>
<sequence length="1138" mass="122636">MTKDCPYVGLNYFLEADADYFFGREVESRRVIGNLLATRLTLLYAQSGVGKSSLLRAGAAATLRSAARATFEEDGAPDFVPVVFSAWHGDVETSLADAIVAAAQPFAGEIDVRKETFEATLAHAVEVVDAPLLLILDQFEEFFLYHGADEEGAKFADALARCVLDPDLRANFLLSIREDAYASIGEHFKARIPNVYGNFLYLEYLDEEAARAAISKPLEQYNRSNGTRVEIEPALVDDVLDGIRRQGAARYESAYLQLVMEEIWRLEMASDSPTLRQETLFVRGGAPEIIRSLLMRAIDKLSPEQTTLAANAFRHLVTSNGTKIALTAGELAEMAELDQAELEPVLAHLLRARMLREVERGEHGVRYELFHDRLGPPVVEWRREHLAAVREARRYTEERREAELKEARLNRMLETEQVRGVRRTRIAFFVVSGLFVLAMLVAVLAVQQRRTAIDQANIARSRALAADSAGLLAIDPERSLIAARQAATLDPTTEAVAALRSALSTSRVRARWRLGPVDQASVSADGRLLVTAAGRRARLWRTRNGRELANETFQPSVHAVTLGTRGQTALVTTGAKVYVIGPDAPRTLFNGGATVDSVSVDAGGTRVAIKTIDDVVSVVDVATGRTVARSEMLGPVVFDPQDPSALVTSDCRDAPQRVSATSTEEVLSGDVVSGCTISVSPDGQHSVNYDARGLVRLWDIPRGRPLRSMVDSVDLVSAVAWSPDGERLAIAGGTLATVLSARTGITLARLAGHSDVISSVAFSASGAELVTTSRDGTARTWEARNGKPLVTLLGHKNDVLDAAFLPGDRGIATASTDGTARRWQVEQGGVLRENNRVLSVAFAPNGRQVASASRDGSARLWDLTTQVATRVRVSRPRARVLNSVAFDPTGRRVVLAGEDRLRRALLIITDAATRRSIGSYRSRDDAFLSARFSPDGSQIVATTIQRVIVLDVGTLRVLPVTLGRPPGAYTSAEFTPGGREILAARDDGSAVILDLRSRNVRPYGPAPGALAGATMSPDGRRILMFGSNAVAQIVDATSGQLLARLTGHTAPVTSGAFSPDGATVVTASADRTTRVWDASNGELLSTQAYHGDGVNSVAYSRDGGTIVSGSDDWTVRLYPCATCGSLGRLLALARVRTP</sequence>
<dbReference type="InterPro" id="IPR011044">
    <property type="entry name" value="Quino_amine_DH_bsu"/>
</dbReference>
<comment type="caution">
    <text evidence="6">The sequence shown here is derived from an EMBL/GenBank/DDBJ whole genome shotgun (WGS) entry which is preliminary data.</text>
</comment>
<dbReference type="CDD" id="cd00200">
    <property type="entry name" value="WD40"/>
    <property type="match status" value="1"/>
</dbReference>
<dbReference type="PROSITE" id="PS00678">
    <property type="entry name" value="WD_REPEATS_1"/>
    <property type="match status" value="3"/>
</dbReference>
<reference evidence="6" key="1">
    <citation type="submission" date="2022-10" db="EMBL/GenBank/DDBJ databases">
        <title>The WGS of Solirubrobacter ginsenosidimutans DSM 21036.</title>
        <authorList>
            <person name="Jiang Z."/>
        </authorList>
    </citation>
    <scope>NUCLEOTIDE SEQUENCE</scope>
    <source>
        <strain evidence="6">DSM 21036</strain>
    </source>
</reference>
<dbReference type="EMBL" id="JAPDOD010000021">
    <property type="protein sequence ID" value="MDA0162867.1"/>
    <property type="molecule type" value="Genomic_DNA"/>
</dbReference>
<keyword evidence="4" id="KW-1133">Transmembrane helix</keyword>
<dbReference type="Gene3D" id="2.130.10.10">
    <property type="entry name" value="YVTN repeat-like/Quinoprotein amine dehydrogenase"/>
    <property type="match status" value="4"/>
</dbReference>
<keyword evidence="4" id="KW-0472">Membrane</keyword>
<evidence type="ECO:0000256" key="2">
    <source>
        <dbReference type="ARBA" id="ARBA00022737"/>
    </source>
</evidence>